<feature type="transmembrane region" description="Helical" evidence="1">
    <location>
        <begin position="6"/>
        <end position="26"/>
    </location>
</feature>
<comment type="caution">
    <text evidence="2">The sequence shown here is derived from an EMBL/GenBank/DDBJ whole genome shotgun (WGS) entry which is preliminary data.</text>
</comment>
<feature type="transmembrane region" description="Helical" evidence="1">
    <location>
        <begin position="33"/>
        <end position="56"/>
    </location>
</feature>
<dbReference type="RefSeq" id="WP_213256010.1">
    <property type="nucleotide sequence ID" value="NZ_JAGYWA010000002.1"/>
</dbReference>
<evidence type="ECO:0000313" key="2">
    <source>
        <dbReference type="EMBL" id="MFC4746863.1"/>
    </source>
</evidence>
<evidence type="ECO:0000313" key="3">
    <source>
        <dbReference type="Proteomes" id="UP001595935"/>
    </source>
</evidence>
<evidence type="ECO:0000256" key="1">
    <source>
        <dbReference type="SAM" id="Phobius"/>
    </source>
</evidence>
<keyword evidence="1" id="KW-1133">Transmembrane helix</keyword>
<sequence length="109" mass="12543">MLSRLPFILILLPLLFQLIIGTKAIFRSNSLKFGTISGISFISQLVFSFVAVYIVNYNFSKYFEEHPNATKCGMPFLGFIMATLFFIVVLIVVIIIQFLIKKWSDKKLR</sequence>
<keyword evidence="3" id="KW-1185">Reference proteome</keyword>
<keyword evidence="1" id="KW-0812">Transmembrane</keyword>
<protein>
    <submittedName>
        <fullName evidence="2">Uncharacterized protein</fullName>
    </submittedName>
</protein>
<name>A0ABV9PE81_9FLAO</name>
<keyword evidence="1" id="KW-0472">Membrane</keyword>
<proteinExistence type="predicted"/>
<organism evidence="2 3">
    <name type="scientific">Flavobacterium branchiicola</name>
    <dbReference type="NCBI Taxonomy" id="1114875"/>
    <lineage>
        <taxon>Bacteria</taxon>
        <taxon>Pseudomonadati</taxon>
        <taxon>Bacteroidota</taxon>
        <taxon>Flavobacteriia</taxon>
        <taxon>Flavobacteriales</taxon>
        <taxon>Flavobacteriaceae</taxon>
        <taxon>Flavobacterium</taxon>
    </lineage>
</organism>
<reference evidence="3" key="1">
    <citation type="journal article" date="2019" name="Int. J. Syst. Evol. Microbiol.">
        <title>The Global Catalogue of Microorganisms (GCM) 10K type strain sequencing project: providing services to taxonomists for standard genome sequencing and annotation.</title>
        <authorList>
            <consortium name="The Broad Institute Genomics Platform"/>
            <consortium name="The Broad Institute Genome Sequencing Center for Infectious Disease"/>
            <person name="Wu L."/>
            <person name="Ma J."/>
        </authorList>
    </citation>
    <scope>NUCLEOTIDE SEQUENCE [LARGE SCALE GENOMIC DNA]</scope>
    <source>
        <strain evidence="3">WYCCWR 13023</strain>
    </source>
</reference>
<feature type="transmembrane region" description="Helical" evidence="1">
    <location>
        <begin position="76"/>
        <end position="100"/>
    </location>
</feature>
<gene>
    <name evidence="2" type="ORF">ACFO5S_05375</name>
</gene>
<dbReference type="Proteomes" id="UP001595935">
    <property type="component" value="Unassembled WGS sequence"/>
</dbReference>
<dbReference type="EMBL" id="JBHSGV010000002">
    <property type="protein sequence ID" value="MFC4746863.1"/>
    <property type="molecule type" value="Genomic_DNA"/>
</dbReference>
<accession>A0ABV9PE81</accession>